<accession>A0A1J1DPW5</accession>
<keyword evidence="7" id="KW-1185">Reference proteome</keyword>
<evidence type="ECO:0000256" key="5">
    <source>
        <dbReference type="SAM" id="SignalP"/>
    </source>
</evidence>
<proteinExistence type="predicted"/>
<keyword evidence="3" id="KW-0443">Lipid metabolism</keyword>
<dbReference type="RefSeq" id="WP_096400419.1">
    <property type="nucleotide sequence ID" value="NZ_AP017368.1"/>
</dbReference>
<evidence type="ECO:0000256" key="3">
    <source>
        <dbReference type="ARBA" id="ARBA00023098"/>
    </source>
</evidence>
<dbReference type="PANTHER" id="PTHR10272">
    <property type="entry name" value="PLATELET-ACTIVATING FACTOR ACETYLHYDROLASE"/>
    <property type="match status" value="1"/>
</dbReference>
<dbReference type="EMBL" id="AP017368">
    <property type="protein sequence ID" value="BAV91887.1"/>
    <property type="molecule type" value="Genomic_DNA"/>
</dbReference>
<evidence type="ECO:0000256" key="2">
    <source>
        <dbReference type="ARBA" id="ARBA00022963"/>
    </source>
</evidence>
<dbReference type="Gene3D" id="3.40.50.1820">
    <property type="entry name" value="alpha/beta hydrolase"/>
    <property type="match status" value="1"/>
</dbReference>
<protein>
    <recommendedName>
        <fullName evidence="8">Dienelactone hydrolase</fullName>
    </recommendedName>
</protein>
<feature type="compositionally biased region" description="Basic residues" evidence="4">
    <location>
        <begin position="371"/>
        <end position="381"/>
    </location>
</feature>
<evidence type="ECO:0008006" key="8">
    <source>
        <dbReference type="Google" id="ProtNLM"/>
    </source>
</evidence>
<gene>
    <name evidence="6" type="ORF">RSDT_0375</name>
</gene>
<evidence type="ECO:0000313" key="7">
    <source>
        <dbReference type="Proteomes" id="UP000242645"/>
    </source>
</evidence>
<reference evidence="6 7" key="1">
    <citation type="journal article" date="2017" name="ISME J.">
        <title>Genome of 'Ca. Desulfovibrio trichonymphae', an H2-oxidizing bacterium in a tripartite symbiotic system within a protist cell in the termite gut.</title>
        <authorList>
            <person name="Kuwahara H."/>
            <person name="Yuki M."/>
            <person name="Izawa K."/>
            <person name="Ohkuma M."/>
            <person name="Hongoh Y."/>
        </authorList>
    </citation>
    <scope>NUCLEOTIDE SEQUENCE [LARGE SCALE GENOMIC DNA]</scope>
    <source>
        <strain evidence="6 7">Rs-N31</strain>
    </source>
</reference>
<dbReference type="InterPro" id="IPR016986">
    <property type="entry name" value="UCP031982_abhydr"/>
</dbReference>
<keyword evidence="1" id="KW-0378">Hydrolase</keyword>
<dbReference type="SUPFAM" id="SSF53474">
    <property type="entry name" value="alpha/beta-Hydrolases"/>
    <property type="match status" value="1"/>
</dbReference>
<keyword evidence="5" id="KW-0732">Signal</keyword>
<dbReference type="GO" id="GO:0016042">
    <property type="term" value="P:lipid catabolic process"/>
    <property type="evidence" value="ECO:0007669"/>
    <property type="project" value="UniProtKB-KW"/>
</dbReference>
<evidence type="ECO:0000256" key="4">
    <source>
        <dbReference type="SAM" id="MobiDB-lite"/>
    </source>
</evidence>
<evidence type="ECO:0000256" key="1">
    <source>
        <dbReference type="ARBA" id="ARBA00022801"/>
    </source>
</evidence>
<feature type="signal peptide" evidence="5">
    <location>
        <begin position="1"/>
        <end position="20"/>
    </location>
</feature>
<dbReference type="Proteomes" id="UP000242645">
    <property type="component" value="Chromosome"/>
</dbReference>
<dbReference type="PIRSF" id="PIRSF031982">
    <property type="entry name" value="UCP031982_abhydr"/>
    <property type="match status" value="1"/>
</dbReference>
<name>A0A1J1DPW5_9BACT</name>
<evidence type="ECO:0000313" key="6">
    <source>
        <dbReference type="EMBL" id="BAV91887.1"/>
    </source>
</evidence>
<dbReference type="AlphaFoldDB" id="A0A1J1DPW5"/>
<dbReference type="Pfam" id="PF03403">
    <property type="entry name" value="PAF-AH_p_II"/>
    <property type="match status" value="1"/>
</dbReference>
<sequence length="381" mass="41923">MLRPVGMALLLFFLAYFADAQMSWAAAFYQVGFCTLGQWTAEKNLRLDVNLWYPSVQSPRVLNYAPWEITAAPEGRTVEGRFPLLLLSHASPASRFSYYDTAAWLASRGFVVAAPTHPGDCIDNMDKLFTWEQLESRARELSATMDLLLEHPQISQSIDKNRAGAIGFSAGGAAVLLLGGALPDCGGWNDYCPRAGKDDIYCNPWAKNRINTLCESLPLNKSPADPRIKAVAAVTPGFSMLFSRDSFRWFYPPLLLLAAGNDTVNPPALHTDVFNRLLNKKKARYLTLKNADPAALMASCPNSLLEDLPELCLSASPEERQAIHQAMHSALTDFFLHYLGSDKNLPIIPEPPELTRPQSAPPPAPEPAPRGKQRRNGRSGG</sequence>
<feature type="region of interest" description="Disordered" evidence="4">
    <location>
        <begin position="347"/>
        <end position="381"/>
    </location>
</feature>
<dbReference type="InterPro" id="IPR029058">
    <property type="entry name" value="AB_hydrolase_fold"/>
</dbReference>
<keyword evidence="2" id="KW-0442">Lipid degradation</keyword>
<dbReference type="KEGG" id="dtr:RSDT_0375"/>
<feature type="compositionally biased region" description="Pro residues" evidence="4">
    <location>
        <begin position="348"/>
        <end position="368"/>
    </location>
</feature>
<dbReference type="PANTHER" id="PTHR10272:SF0">
    <property type="entry name" value="PLATELET-ACTIVATING FACTOR ACETYLHYDROLASE"/>
    <property type="match status" value="1"/>
</dbReference>
<organism evidence="6 7">
    <name type="scientific">Candidatus Desulfovibrio trichonymphae</name>
    <dbReference type="NCBI Taxonomy" id="1725232"/>
    <lineage>
        <taxon>Bacteria</taxon>
        <taxon>Pseudomonadati</taxon>
        <taxon>Thermodesulfobacteriota</taxon>
        <taxon>Desulfovibrionia</taxon>
        <taxon>Desulfovibrionales</taxon>
        <taxon>Desulfovibrionaceae</taxon>
        <taxon>Desulfovibrio</taxon>
    </lineage>
</organism>
<feature type="chain" id="PRO_5009618564" description="Dienelactone hydrolase" evidence="5">
    <location>
        <begin position="21"/>
        <end position="381"/>
    </location>
</feature>
<dbReference type="GO" id="GO:0003847">
    <property type="term" value="F:1-alkyl-2-acetylglycerophosphocholine esterase activity"/>
    <property type="evidence" value="ECO:0007669"/>
    <property type="project" value="TreeGrafter"/>
</dbReference>